<evidence type="ECO:0000313" key="3">
    <source>
        <dbReference type="EMBL" id="PKW18378.1"/>
    </source>
</evidence>
<dbReference type="AlphaFoldDB" id="A0A2N3XW67"/>
<feature type="compositionally biased region" description="Basic and acidic residues" evidence="1">
    <location>
        <begin position="1"/>
        <end position="16"/>
    </location>
</feature>
<name>A0A2N3XW67_SACSN</name>
<dbReference type="EMBL" id="PJNB01000001">
    <property type="protein sequence ID" value="PKW18378.1"/>
    <property type="molecule type" value="Genomic_DNA"/>
</dbReference>
<organism evidence="2 4">
    <name type="scientific">Saccharopolyspora spinosa</name>
    <dbReference type="NCBI Taxonomy" id="60894"/>
    <lineage>
        <taxon>Bacteria</taxon>
        <taxon>Bacillati</taxon>
        <taxon>Actinomycetota</taxon>
        <taxon>Actinomycetes</taxon>
        <taxon>Pseudonocardiales</taxon>
        <taxon>Pseudonocardiaceae</taxon>
        <taxon>Saccharopolyspora</taxon>
    </lineage>
</organism>
<feature type="region of interest" description="Disordered" evidence="1">
    <location>
        <begin position="1"/>
        <end position="29"/>
    </location>
</feature>
<keyword evidence="4" id="KW-1185">Reference proteome</keyword>
<comment type="caution">
    <text evidence="2">The sequence shown here is derived from an EMBL/GenBank/DDBJ whole genome shotgun (WGS) entry which is preliminary data.</text>
</comment>
<evidence type="ECO:0000313" key="4">
    <source>
        <dbReference type="Proteomes" id="UP000233786"/>
    </source>
</evidence>
<protein>
    <submittedName>
        <fullName evidence="2">Uncharacterized protein</fullName>
    </submittedName>
</protein>
<accession>A0A2N3XW67</accession>
<dbReference type="EMBL" id="PJNB01000001">
    <property type="protein sequence ID" value="PKW14918.1"/>
    <property type="molecule type" value="Genomic_DNA"/>
</dbReference>
<sequence length="162" mass="18321">MLPLSHPDRIEPDSPRPRRSSHPSRPSATEVLRYGERYADLRDQHLAHTLILEDAREEREEISAHERITCHVHRRWAHECIASPMHVIPVTGHRWCRPCEAEASVAVDEVTRSVTVVCTRCRQTPETAATRQITRTCRASLAAAHESRRARVQAQNTASAAA</sequence>
<proteinExistence type="predicted"/>
<evidence type="ECO:0000256" key="1">
    <source>
        <dbReference type="SAM" id="MobiDB-lite"/>
    </source>
</evidence>
<gene>
    <name evidence="2" type="ORF">A8926_2574</name>
    <name evidence="3" type="ORF">A8926_6456</name>
</gene>
<reference evidence="2 4" key="1">
    <citation type="submission" date="2017-12" db="EMBL/GenBank/DDBJ databases">
        <title>Sequencing the genomes of 1000 Actinobacteria strains.</title>
        <authorList>
            <person name="Klenk H.-P."/>
        </authorList>
    </citation>
    <scope>NUCLEOTIDE SEQUENCE [LARGE SCALE GENOMIC DNA]</scope>
    <source>
        <strain evidence="4">ATCC 49460 / DSM 44228 / JCM 9375 / NBRC 15153 / NRRL 18395 / A83543.1</strain>
        <strain evidence="2">DSM 44228</strain>
    </source>
</reference>
<dbReference type="Proteomes" id="UP000233786">
    <property type="component" value="Unassembled WGS sequence"/>
</dbReference>
<evidence type="ECO:0000313" key="2">
    <source>
        <dbReference type="EMBL" id="PKW14918.1"/>
    </source>
</evidence>